<protein>
    <submittedName>
        <fullName evidence="2">Kinesin motor domain-containing protein</fullName>
    </submittedName>
</protein>
<organism evidence="1 2">
    <name type="scientific">Heterorhabditis bacteriophora</name>
    <name type="common">Entomopathogenic nematode worm</name>
    <dbReference type="NCBI Taxonomy" id="37862"/>
    <lineage>
        <taxon>Eukaryota</taxon>
        <taxon>Metazoa</taxon>
        <taxon>Ecdysozoa</taxon>
        <taxon>Nematoda</taxon>
        <taxon>Chromadorea</taxon>
        <taxon>Rhabditida</taxon>
        <taxon>Rhabditina</taxon>
        <taxon>Rhabditomorpha</taxon>
        <taxon>Strongyloidea</taxon>
        <taxon>Heterorhabditidae</taxon>
        <taxon>Heterorhabditis</taxon>
    </lineage>
</organism>
<accession>A0A1I7WRV4</accession>
<sequence length="71" mass="8054">MSCGSTLSLGGQGQIKAVSTISCIVKLIENTIKSSREVMFNLLYVQKEYGRRTTTHFIMAQKKWIYMFSAK</sequence>
<dbReference type="AlphaFoldDB" id="A0A1I7WRV4"/>
<keyword evidence="1" id="KW-1185">Reference proteome</keyword>
<dbReference type="WBParaSite" id="Hba_07885">
    <property type="protein sequence ID" value="Hba_07885"/>
    <property type="gene ID" value="Hba_07885"/>
</dbReference>
<evidence type="ECO:0000313" key="1">
    <source>
        <dbReference type="Proteomes" id="UP000095283"/>
    </source>
</evidence>
<name>A0A1I7WRV4_HETBA</name>
<dbReference type="Proteomes" id="UP000095283">
    <property type="component" value="Unplaced"/>
</dbReference>
<proteinExistence type="predicted"/>
<reference evidence="2" key="1">
    <citation type="submission" date="2016-11" db="UniProtKB">
        <authorList>
            <consortium name="WormBaseParasite"/>
        </authorList>
    </citation>
    <scope>IDENTIFICATION</scope>
</reference>
<evidence type="ECO:0000313" key="2">
    <source>
        <dbReference type="WBParaSite" id="Hba_07885"/>
    </source>
</evidence>